<dbReference type="PANTHER" id="PTHR38451">
    <property type="entry name" value="TRNA (ADENINE(22)-N(1))-METHYLTRANSFERASE"/>
    <property type="match status" value="1"/>
</dbReference>
<dbReference type="Gene3D" id="1.10.287.1890">
    <property type="match status" value="1"/>
</dbReference>
<dbReference type="PIRSF" id="PIRSF018637">
    <property type="entry name" value="TrmK"/>
    <property type="match status" value="1"/>
</dbReference>
<dbReference type="GO" id="GO:0032259">
    <property type="term" value="P:methylation"/>
    <property type="evidence" value="ECO:0007669"/>
    <property type="project" value="UniProtKB-KW"/>
</dbReference>
<proteinExistence type="predicted"/>
<dbReference type="GO" id="GO:0160105">
    <property type="term" value="F:tRNA (adenine(22)-N1)-methyltransferase activity"/>
    <property type="evidence" value="ECO:0007669"/>
    <property type="project" value="InterPro"/>
</dbReference>
<organism evidence="1 2">
    <name type="scientific">Dolosigranulum pigrum</name>
    <dbReference type="NCBI Taxonomy" id="29394"/>
    <lineage>
        <taxon>Bacteria</taxon>
        <taxon>Bacillati</taxon>
        <taxon>Bacillota</taxon>
        <taxon>Bacilli</taxon>
        <taxon>Lactobacillales</taxon>
        <taxon>Carnobacteriaceae</taxon>
        <taxon>Dolosigranulum</taxon>
    </lineage>
</organism>
<protein>
    <submittedName>
        <fullName evidence="1">tRNA (Adenine-N(1))-methyltransferase</fullName>
    </submittedName>
</protein>
<keyword evidence="1" id="KW-0489">Methyltransferase</keyword>
<keyword evidence="1" id="KW-0808">Transferase</keyword>
<accession>A0A516GJ49</accession>
<dbReference type="Pfam" id="PF04816">
    <property type="entry name" value="TrmK"/>
    <property type="match status" value="1"/>
</dbReference>
<dbReference type="InterPro" id="IPR006901">
    <property type="entry name" value="TrmK"/>
</dbReference>
<name>A0A516GJ49_9LACT</name>
<dbReference type="InterPro" id="IPR029063">
    <property type="entry name" value="SAM-dependent_MTases_sf"/>
</dbReference>
<dbReference type="SUPFAM" id="SSF53335">
    <property type="entry name" value="S-adenosyl-L-methionine-dependent methyltransferases"/>
    <property type="match status" value="1"/>
</dbReference>
<gene>
    <name evidence="1" type="ORF">FNV33_04915</name>
</gene>
<dbReference type="PANTHER" id="PTHR38451:SF1">
    <property type="entry name" value="TRNA (ADENINE(22)-N(1))-METHYLTRANSFERASE"/>
    <property type="match status" value="1"/>
</dbReference>
<reference evidence="1 2" key="1">
    <citation type="submission" date="2019-07" db="EMBL/GenBank/DDBJ databases">
        <title>Genome assembly of a nasal isolate of Dolosigranulum pigrum from a chronic sinusitis patient.</title>
        <authorList>
            <person name="Baig S."/>
            <person name="Overballe-Petersen S."/>
            <person name="Kaspar U."/>
            <person name="Rendboe A."/>
            <person name="de Man T."/>
            <person name="Liu C."/>
            <person name="Price L.B."/>
            <person name="Stegger M."/>
            <person name="Becker K."/>
            <person name="Skytt Andersen P."/>
        </authorList>
    </citation>
    <scope>NUCLEOTIDE SEQUENCE [LARGE SCALE GENOMIC DNA]</scope>
    <source>
        <strain evidence="1 2">83VPs-KB5</strain>
    </source>
</reference>
<dbReference type="EMBL" id="CP041626">
    <property type="protein sequence ID" value="QDO91430.1"/>
    <property type="molecule type" value="Genomic_DNA"/>
</dbReference>
<sequence length="231" mass="25871">MKLSKRLWAVAQYVNKEARLADIGSDHAHLPIWLAQDGQLVFGVAGEVVKGPYDNAVDEVQQAGLSNLIAVRLGDGLDVIDRSDQIDTITICGMGGRLISDILERGLHSGRFNQTERLILQPNVGESVLRSFLTSINYQIIAEEILEEQGQIYEIIVAEPADSPIQLSEDEQMFGKFLLQEQSAIFKQKWQGEYDKLDHILEQLMKASGDTTNKIAAIKQQQQRIKEMIQP</sequence>
<evidence type="ECO:0000313" key="1">
    <source>
        <dbReference type="EMBL" id="QDO91430.1"/>
    </source>
</evidence>
<dbReference type="KEGG" id="dpm:FNV33_04915"/>
<dbReference type="AlphaFoldDB" id="A0A516GJ49"/>
<dbReference type="RefSeq" id="WP_143333433.1">
    <property type="nucleotide sequence ID" value="NZ_CP041626.1"/>
</dbReference>
<evidence type="ECO:0000313" key="2">
    <source>
        <dbReference type="Proteomes" id="UP000315953"/>
    </source>
</evidence>
<dbReference type="Proteomes" id="UP000315953">
    <property type="component" value="Chromosome"/>
</dbReference>
<dbReference type="Gene3D" id="3.40.50.150">
    <property type="entry name" value="Vaccinia Virus protein VP39"/>
    <property type="match status" value="1"/>
</dbReference>